<dbReference type="InterPro" id="IPR011659">
    <property type="entry name" value="WD40"/>
</dbReference>
<comment type="caution">
    <text evidence="3">The sequence shown here is derived from an EMBL/GenBank/DDBJ whole genome shotgun (WGS) entry which is preliminary data.</text>
</comment>
<dbReference type="RefSeq" id="WP_147931774.1">
    <property type="nucleotide sequence ID" value="NZ_VOXD01000026.1"/>
</dbReference>
<name>A0A5C7FLA8_9BACT</name>
<feature type="signal peptide" evidence="2">
    <location>
        <begin position="1"/>
        <end position="20"/>
    </location>
</feature>
<reference evidence="3 4" key="1">
    <citation type="submission" date="2019-08" db="EMBL/GenBank/DDBJ databases">
        <title>Lewinella sp. strain SSH13 Genome sequencing and assembly.</title>
        <authorList>
            <person name="Kim I."/>
        </authorList>
    </citation>
    <scope>NUCLEOTIDE SEQUENCE [LARGE SCALE GENOMIC DNA]</scope>
    <source>
        <strain evidence="3 4">SSH13</strain>
    </source>
</reference>
<keyword evidence="4" id="KW-1185">Reference proteome</keyword>
<dbReference type="SUPFAM" id="SSF103088">
    <property type="entry name" value="OmpA-like"/>
    <property type="match status" value="1"/>
</dbReference>
<dbReference type="Proteomes" id="UP000321907">
    <property type="component" value="Unassembled WGS sequence"/>
</dbReference>
<keyword evidence="2" id="KW-0732">Signal</keyword>
<evidence type="ECO:0000313" key="4">
    <source>
        <dbReference type="Proteomes" id="UP000321907"/>
    </source>
</evidence>
<organism evidence="3 4">
    <name type="scientific">Neolewinella aurantiaca</name>
    <dbReference type="NCBI Taxonomy" id="2602767"/>
    <lineage>
        <taxon>Bacteria</taxon>
        <taxon>Pseudomonadati</taxon>
        <taxon>Bacteroidota</taxon>
        <taxon>Saprospiria</taxon>
        <taxon>Saprospirales</taxon>
        <taxon>Lewinellaceae</taxon>
        <taxon>Neolewinella</taxon>
    </lineage>
</organism>
<dbReference type="InterPro" id="IPR011990">
    <property type="entry name" value="TPR-like_helical_dom_sf"/>
</dbReference>
<dbReference type="Gene3D" id="1.25.40.10">
    <property type="entry name" value="Tetratricopeptide repeat domain"/>
    <property type="match status" value="1"/>
</dbReference>
<dbReference type="EMBL" id="VOXD01000026">
    <property type="protein sequence ID" value="TXF88148.1"/>
    <property type="molecule type" value="Genomic_DNA"/>
</dbReference>
<dbReference type="InterPro" id="IPR036737">
    <property type="entry name" value="OmpA-like_sf"/>
</dbReference>
<dbReference type="SUPFAM" id="SSF82171">
    <property type="entry name" value="DPP6 N-terminal domain-like"/>
    <property type="match status" value="1"/>
</dbReference>
<keyword evidence="1" id="KW-0802">TPR repeat</keyword>
<evidence type="ECO:0000313" key="3">
    <source>
        <dbReference type="EMBL" id="TXF88148.1"/>
    </source>
</evidence>
<accession>A0A5C7FLA8</accession>
<dbReference type="PROSITE" id="PS50005">
    <property type="entry name" value="TPR"/>
    <property type="match status" value="1"/>
</dbReference>
<sequence length="917" mass="103595">MTRIYLLTAFFALAVSGLFAQNQSFEGYLSAADKAAQRDDHYNAYRLYAIAAEDEWSDDQAYEARIGEAYYKAGTAAYRATAYTEAEKYLVKLQSLPAVDKYPLSQYYMGQAVFRQGRYDQAVAHFQQFLDDQPRAPEAYRAIALSQINDADWAIDALTRAEDIQLNHLPEGINTQDSDIMYVRGKGADRYFSSNTFEFKNDTLKPKRSLSRIMKQTGETTAEPLPASINLPGKNVAHTAFNKEMTKVYYSVCEFRNYDELICDVYRADVSADGNWTNPQKTSINQTGFSTTQPSVGFDESGNEYLYFASDRPGGQGGLDLYRSMISADGSLGASENLTELNTAGDEASPFFYAPRKTLYFATNGRFTFGGMDVYKSYLIDGNFRNPVNMGAPVNSAADEAYYTRFDDPDQAYVGSRRPSGEALFYSEARDVCCYDLYEFTPDNRIDLQAITLNKLTGEDLTGATVKLFKITPNGPELMDEVTNLEGNEFNFKVEPGMEYELIADKDGFTTALDRFDLSSPELRDLPFIERVLELNPKVDLDVFTYNNADESELSNVTVSLSEVLEDGSLNLVEEITNPTGNDSHYELEIGKRYIVTATRPGFGKAETEVDLTEYDANEGSTSIRRDLYLGQSLEVYVIDGRTDEPLFNATLKLIKASGKLVGESTNSTGNDFYYTVNLNEPFILDTKRAGYFPRTDTLRFSEQDLIDGDGTLVYYVPLFSNDLNDFLPFEVYFDNDHPDPDSYSVRTKLNYEETYIPYANRREAFKKESSEGMDQEKSFLTRGDIDQFFDQEVEAGWEQLRRFSDALILHLQSGGTFTVELQGYASPRAPTEYNRRLSSRRNMSLKHFFRDYKGGVLAKYIDGKQLSFSEAALGETTANLDKIYELIDRERESVYSTIASLERRVVLRNGVSTKKK</sequence>
<dbReference type="Pfam" id="PF07676">
    <property type="entry name" value="PD40"/>
    <property type="match status" value="1"/>
</dbReference>
<feature type="repeat" description="TPR" evidence="1">
    <location>
        <begin position="103"/>
        <end position="136"/>
    </location>
</feature>
<protein>
    <recommendedName>
        <fullName evidence="5">WD40 repeat protein</fullName>
    </recommendedName>
</protein>
<evidence type="ECO:0008006" key="5">
    <source>
        <dbReference type="Google" id="ProtNLM"/>
    </source>
</evidence>
<dbReference type="InterPro" id="IPR019734">
    <property type="entry name" value="TPR_rpt"/>
</dbReference>
<gene>
    <name evidence="3" type="ORF">FUA23_16030</name>
</gene>
<dbReference type="SUPFAM" id="SSF48452">
    <property type="entry name" value="TPR-like"/>
    <property type="match status" value="1"/>
</dbReference>
<dbReference type="AlphaFoldDB" id="A0A5C7FLA8"/>
<proteinExistence type="predicted"/>
<dbReference type="OrthoDB" id="1488408at2"/>
<feature type="chain" id="PRO_5023099388" description="WD40 repeat protein" evidence="2">
    <location>
        <begin position="21"/>
        <end position="917"/>
    </location>
</feature>
<evidence type="ECO:0000256" key="1">
    <source>
        <dbReference type="PROSITE-ProRule" id="PRU00339"/>
    </source>
</evidence>
<evidence type="ECO:0000256" key="2">
    <source>
        <dbReference type="SAM" id="SignalP"/>
    </source>
</evidence>